<dbReference type="STRING" id="189381.GCA_900166615_02746"/>
<dbReference type="PRINTS" id="PR00778">
    <property type="entry name" value="HTHARSR"/>
</dbReference>
<dbReference type="Proteomes" id="UP000037405">
    <property type="component" value="Unassembled WGS sequence"/>
</dbReference>
<proteinExistence type="predicted"/>
<dbReference type="RefSeq" id="WP_053427488.1">
    <property type="nucleotide sequence ID" value="NZ_JAUKEF010000001.1"/>
</dbReference>
<dbReference type="InterPro" id="IPR036390">
    <property type="entry name" value="WH_DNA-bd_sf"/>
</dbReference>
<keyword evidence="6" id="KW-1185">Reference proteome</keyword>
<keyword evidence="3" id="KW-0804">Transcription</keyword>
<dbReference type="Pfam" id="PF09860">
    <property type="entry name" value="DUF2087"/>
    <property type="match status" value="1"/>
</dbReference>
<evidence type="ECO:0000313" key="5">
    <source>
        <dbReference type="EMBL" id="KON92311.1"/>
    </source>
</evidence>
<protein>
    <submittedName>
        <fullName evidence="5">ArsR family transcriptional regulator</fullName>
    </submittedName>
</protein>
<evidence type="ECO:0000313" key="6">
    <source>
        <dbReference type="Proteomes" id="UP000037405"/>
    </source>
</evidence>
<dbReference type="AlphaFoldDB" id="A0A0M0GSB1"/>
<dbReference type="InterPro" id="IPR001845">
    <property type="entry name" value="HTH_ArsR_DNA-bd_dom"/>
</dbReference>
<dbReference type="InterPro" id="IPR036388">
    <property type="entry name" value="WH-like_DNA-bd_sf"/>
</dbReference>
<dbReference type="PATRIC" id="fig|189381.12.peg.1685"/>
<dbReference type="InterPro" id="IPR051081">
    <property type="entry name" value="HTH_MetalResp_TranReg"/>
</dbReference>
<keyword evidence="1" id="KW-0805">Transcription regulation</keyword>
<dbReference type="Gene3D" id="1.10.10.10">
    <property type="entry name" value="Winged helix-like DNA-binding domain superfamily/Winged helix DNA-binding domain"/>
    <property type="match status" value="1"/>
</dbReference>
<evidence type="ECO:0000256" key="2">
    <source>
        <dbReference type="ARBA" id="ARBA00023125"/>
    </source>
</evidence>
<evidence type="ECO:0000256" key="3">
    <source>
        <dbReference type="ARBA" id="ARBA00023163"/>
    </source>
</evidence>
<dbReference type="CDD" id="cd00090">
    <property type="entry name" value="HTH_ARSR"/>
    <property type="match status" value="1"/>
</dbReference>
<sequence length="195" mass="22895">MQLNKQVEFHKTLGDPTRLKIIYLLSEGPLHVGAVAGKLGLTAPTISHHLSRLKDCNLVYSRREKNTVYYHINTKVLMHHGKVLQQFAEGTKGEERNMDQRVLEKQKVMNAFIGKDGKVSQLPAQQKKRLYLLEHWVEGLEIGRKYEEKEINAYIKQFHDDYATVRREFIIHQFMFRENSIYERNPKEMWGSVKS</sequence>
<dbReference type="EMBL" id="LGUE01000001">
    <property type="protein sequence ID" value="KON92311.1"/>
    <property type="molecule type" value="Genomic_DNA"/>
</dbReference>
<keyword evidence="2" id="KW-0238">DNA-binding</keyword>
<dbReference type="PANTHER" id="PTHR33154">
    <property type="entry name" value="TRANSCRIPTIONAL REGULATOR, ARSR FAMILY"/>
    <property type="match status" value="1"/>
</dbReference>
<dbReference type="InterPro" id="IPR018656">
    <property type="entry name" value="DUF2087"/>
</dbReference>
<feature type="domain" description="HTH arsR-type" evidence="4">
    <location>
        <begin position="1"/>
        <end position="95"/>
    </location>
</feature>
<dbReference type="OrthoDB" id="529288at2"/>
<evidence type="ECO:0000256" key="1">
    <source>
        <dbReference type="ARBA" id="ARBA00023015"/>
    </source>
</evidence>
<dbReference type="SMART" id="SM00418">
    <property type="entry name" value="HTH_ARSR"/>
    <property type="match status" value="1"/>
</dbReference>
<comment type="caution">
    <text evidence="5">The sequence shown here is derived from an EMBL/GenBank/DDBJ whole genome shotgun (WGS) entry which is preliminary data.</text>
</comment>
<dbReference type="NCBIfam" id="NF033788">
    <property type="entry name" value="HTH_metalloreg"/>
    <property type="match status" value="1"/>
</dbReference>
<reference evidence="6" key="1">
    <citation type="submission" date="2015-07" db="EMBL/GenBank/DDBJ databases">
        <title>Fjat-14235 jcm11544.</title>
        <authorList>
            <person name="Liu B."/>
            <person name="Wang J."/>
            <person name="Zhu Y."/>
            <person name="Liu G."/>
            <person name="Chen Q."/>
            <person name="Chen Z."/>
            <person name="Lan J."/>
            <person name="Che J."/>
            <person name="Ge C."/>
            <person name="Shi H."/>
            <person name="Pan Z."/>
            <person name="Liu X."/>
        </authorList>
    </citation>
    <scope>NUCLEOTIDE SEQUENCE [LARGE SCALE GENOMIC DNA]</scope>
    <source>
        <strain evidence="6">JCM 11544</strain>
    </source>
</reference>
<evidence type="ECO:0000259" key="4">
    <source>
        <dbReference type="PROSITE" id="PS50987"/>
    </source>
</evidence>
<name>A0A0M0GSB1_9BACI</name>
<dbReference type="InterPro" id="IPR011991">
    <property type="entry name" value="ArsR-like_HTH"/>
</dbReference>
<gene>
    <name evidence="5" type="ORF">AF331_07640</name>
</gene>
<accession>A0A0M0GSB1</accession>
<dbReference type="GO" id="GO:0003677">
    <property type="term" value="F:DNA binding"/>
    <property type="evidence" value="ECO:0007669"/>
    <property type="project" value="UniProtKB-KW"/>
</dbReference>
<dbReference type="PANTHER" id="PTHR33154:SF33">
    <property type="entry name" value="TRANSCRIPTIONAL REPRESSOR SDPR"/>
    <property type="match status" value="1"/>
</dbReference>
<dbReference type="Pfam" id="PF01022">
    <property type="entry name" value="HTH_5"/>
    <property type="match status" value="1"/>
</dbReference>
<organism evidence="5 6">
    <name type="scientific">Rossellomorea marisflavi</name>
    <dbReference type="NCBI Taxonomy" id="189381"/>
    <lineage>
        <taxon>Bacteria</taxon>
        <taxon>Bacillati</taxon>
        <taxon>Bacillota</taxon>
        <taxon>Bacilli</taxon>
        <taxon>Bacillales</taxon>
        <taxon>Bacillaceae</taxon>
        <taxon>Rossellomorea</taxon>
    </lineage>
</organism>
<dbReference type="GO" id="GO:0003700">
    <property type="term" value="F:DNA-binding transcription factor activity"/>
    <property type="evidence" value="ECO:0007669"/>
    <property type="project" value="InterPro"/>
</dbReference>
<dbReference type="SUPFAM" id="SSF46785">
    <property type="entry name" value="Winged helix' DNA-binding domain"/>
    <property type="match status" value="1"/>
</dbReference>
<dbReference type="PROSITE" id="PS50987">
    <property type="entry name" value="HTH_ARSR_2"/>
    <property type="match status" value="1"/>
</dbReference>